<proteinExistence type="predicted"/>
<dbReference type="SMART" id="SM00831">
    <property type="entry name" value="Cation_ATPase_N"/>
    <property type="match status" value="1"/>
</dbReference>
<dbReference type="Pfam" id="PF00690">
    <property type="entry name" value="Cation_ATPase_N"/>
    <property type="match status" value="1"/>
</dbReference>
<evidence type="ECO:0000256" key="1">
    <source>
        <dbReference type="ARBA" id="ARBA00022842"/>
    </source>
</evidence>
<evidence type="ECO:0000313" key="3">
    <source>
        <dbReference type="EMBL" id="MED6240155.1"/>
    </source>
</evidence>
<dbReference type="Proteomes" id="UP001345963">
    <property type="component" value="Unassembled WGS sequence"/>
</dbReference>
<dbReference type="InterPro" id="IPR004014">
    <property type="entry name" value="ATPase_P-typ_cation-transptr_N"/>
</dbReference>
<evidence type="ECO:0000313" key="4">
    <source>
        <dbReference type="Proteomes" id="UP001345963"/>
    </source>
</evidence>
<evidence type="ECO:0000259" key="2">
    <source>
        <dbReference type="SMART" id="SM00831"/>
    </source>
</evidence>
<dbReference type="SUPFAM" id="SSF81665">
    <property type="entry name" value="Calcium ATPase, transmembrane domain M"/>
    <property type="match status" value="1"/>
</dbReference>
<reference evidence="3 4" key="1">
    <citation type="submission" date="2021-07" db="EMBL/GenBank/DDBJ databases">
        <authorList>
            <person name="Palmer J.M."/>
        </authorList>
    </citation>
    <scope>NUCLEOTIDE SEQUENCE [LARGE SCALE GENOMIC DNA]</scope>
    <source>
        <strain evidence="3 4">AT_MEX2019</strain>
        <tissue evidence="3">Muscle</tissue>
    </source>
</reference>
<gene>
    <name evidence="3" type="primary">ATP2A2_2</name>
    <name evidence="3" type="ORF">ATANTOWER_016819</name>
</gene>
<sequence length="113" mass="12978">MVNTVTVKELISSCISLLTAVMENAHTKTVEEVLGFFSVNESTGLSYEQQKKNRERWGPNELPAEEGKSLWELVLEQFEDLLVRILLLAACISFVRKYNHNNVYFQTELINNI</sequence>
<feature type="domain" description="Cation-transporting P-type ATPase N-terminal" evidence="2">
    <location>
        <begin position="24"/>
        <end position="98"/>
    </location>
</feature>
<name>A0ABU7AQN1_9TELE</name>
<accession>A0ABU7AQN1</accession>
<dbReference type="InterPro" id="IPR023298">
    <property type="entry name" value="ATPase_P-typ_TM_dom_sf"/>
</dbReference>
<comment type="caution">
    <text evidence="3">The sequence shown here is derived from an EMBL/GenBank/DDBJ whole genome shotgun (WGS) entry which is preliminary data.</text>
</comment>
<dbReference type="PANTHER" id="PTHR42861">
    <property type="entry name" value="CALCIUM-TRANSPORTING ATPASE"/>
    <property type="match status" value="1"/>
</dbReference>
<protein>
    <submittedName>
        <fullName evidence="3">Sarcoplasmic/endoplasmic reticulum calcium ATPase 2</fullName>
    </submittedName>
</protein>
<dbReference type="Gene3D" id="2.70.150.10">
    <property type="entry name" value="Calcium-transporting ATPase, cytoplasmic transduction domain A"/>
    <property type="match status" value="1"/>
</dbReference>
<dbReference type="Gene3D" id="1.20.1110.10">
    <property type="entry name" value="Calcium-transporting ATPase, transmembrane domain"/>
    <property type="match status" value="1"/>
</dbReference>
<dbReference type="EMBL" id="JAHUTI010023146">
    <property type="protein sequence ID" value="MED6240155.1"/>
    <property type="molecule type" value="Genomic_DNA"/>
</dbReference>
<organism evidence="3 4">
    <name type="scientific">Ataeniobius toweri</name>
    <dbReference type="NCBI Taxonomy" id="208326"/>
    <lineage>
        <taxon>Eukaryota</taxon>
        <taxon>Metazoa</taxon>
        <taxon>Chordata</taxon>
        <taxon>Craniata</taxon>
        <taxon>Vertebrata</taxon>
        <taxon>Euteleostomi</taxon>
        <taxon>Actinopterygii</taxon>
        <taxon>Neopterygii</taxon>
        <taxon>Teleostei</taxon>
        <taxon>Neoteleostei</taxon>
        <taxon>Acanthomorphata</taxon>
        <taxon>Ovalentaria</taxon>
        <taxon>Atherinomorphae</taxon>
        <taxon>Cyprinodontiformes</taxon>
        <taxon>Goodeidae</taxon>
        <taxon>Ataeniobius</taxon>
    </lineage>
</organism>
<keyword evidence="4" id="KW-1185">Reference proteome</keyword>
<keyword evidence="1" id="KW-0460">Magnesium</keyword>